<dbReference type="EMBL" id="PFQB01000078">
    <property type="protein sequence ID" value="PJA13673.1"/>
    <property type="molecule type" value="Genomic_DNA"/>
</dbReference>
<evidence type="ECO:0000256" key="1">
    <source>
        <dbReference type="ARBA" id="ARBA00024029"/>
    </source>
</evidence>
<proteinExistence type="inferred from homology"/>
<evidence type="ECO:0000313" key="3">
    <source>
        <dbReference type="Proteomes" id="UP000228952"/>
    </source>
</evidence>
<comment type="caution">
    <text evidence="2">The sequence shown here is derived from an EMBL/GenBank/DDBJ whole genome shotgun (WGS) entry which is preliminary data.</text>
</comment>
<dbReference type="Proteomes" id="UP000228952">
    <property type="component" value="Unassembled WGS sequence"/>
</dbReference>
<organism evidence="2 3">
    <name type="scientific">Candidatus Dojkabacteria bacterium CG_4_10_14_0_2_um_filter_Dojkabacteria_WS6_41_15</name>
    <dbReference type="NCBI Taxonomy" id="2014249"/>
    <lineage>
        <taxon>Bacteria</taxon>
        <taxon>Candidatus Dojkabacteria</taxon>
    </lineage>
</organism>
<protein>
    <recommendedName>
        <fullName evidence="4">Creatininase</fullName>
    </recommendedName>
</protein>
<dbReference type="SUPFAM" id="SSF102215">
    <property type="entry name" value="Creatininase"/>
    <property type="match status" value="1"/>
</dbReference>
<dbReference type="AlphaFoldDB" id="A0A2M7W1N3"/>
<dbReference type="InterPro" id="IPR024087">
    <property type="entry name" value="Creatininase-like_sf"/>
</dbReference>
<sequence length="68" mass="7753">MKTSYAEMFPDEFKAALNNSPIAYLPLGSMEYHGYQNVLGLDSLKAFKICTLATERLVELFFPRFTLV</sequence>
<accession>A0A2M7W1N3</accession>
<evidence type="ECO:0000313" key="2">
    <source>
        <dbReference type="EMBL" id="PJA13673.1"/>
    </source>
</evidence>
<comment type="similarity">
    <text evidence="1">Belongs to the creatininase superfamily.</text>
</comment>
<reference evidence="3" key="1">
    <citation type="submission" date="2017-09" db="EMBL/GenBank/DDBJ databases">
        <title>Depth-based differentiation of microbial function through sediment-hosted aquifers and enrichment of novel symbionts in the deep terrestrial subsurface.</title>
        <authorList>
            <person name="Probst A.J."/>
            <person name="Ladd B."/>
            <person name="Jarett J.K."/>
            <person name="Geller-Mcgrath D.E."/>
            <person name="Sieber C.M.K."/>
            <person name="Emerson J.B."/>
            <person name="Anantharaman K."/>
            <person name="Thomas B.C."/>
            <person name="Malmstrom R."/>
            <person name="Stieglmeier M."/>
            <person name="Klingl A."/>
            <person name="Woyke T."/>
            <person name="Ryan C.M."/>
            <person name="Banfield J.F."/>
        </authorList>
    </citation>
    <scope>NUCLEOTIDE SEQUENCE [LARGE SCALE GENOMIC DNA]</scope>
</reference>
<name>A0A2M7W1N3_9BACT</name>
<dbReference type="Gene3D" id="3.40.50.10310">
    <property type="entry name" value="Creatininase"/>
    <property type="match status" value="1"/>
</dbReference>
<dbReference type="Pfam" id="PF02633">
    <property type="entry name" value="Creatininase"/>
    <property type="match status" value="1"/>
</dbReference>
<evidence type="ECO:0008006" key="4">
    <source>
        <dbReference type="Google" id="ProtNLM"/>
    </source>
</evidence>
<gene>
    <name evidence="2" type="ORF">COX64_03135</name>
</gene>
<dbReference type="InterPro" id="IPR003785">
    <property type="entry name" value="Creatininase/forma_Hydrolase"/>
</dbReference>